<dbReference type="AlphaFoldDB" id="A0AAP9KSV1"/>
<organism evidence="1 2">
    <name type="scientific">Gemella morbillorum</name>
    <dbReference type="NCBI Taxonomy" id="29391"/>
    <lineage>
        <taxon>Bacteria</taxon>
        <taxon>Bacillati</taxon>
        <taxon>Bacillota</taxon>
        <taxon>Bacilli</taxon>
        <taxon>Bacillales</taxon>
        <taxon>Gemellaceae</taxon>
        <taxon>Gemella</taxon>
    </lineage>
</organism>
<gene>
    <name evidence="1" type="ORF">FOC49_02490</name>
</gene>
<name>A0AAP9KSV1_9BACL</name>
<dbReference type="Proteomes" id="UP000425411">
    <property type="component" value="Chromosome"/>
</dbReference>
<proteinExistence type="predicted"/>
<evidence type="ECO:0000313" key="2">
    <source>
        <dbReference type="Proteomes" id="UP000425411"/>
    </source>
</evidence>
<keyword evidence="2" id="KW-1185">Reference proteome</keyword>
<protein>
    <submittedName>
        <fullName evidence="1">Uncharacterized protein</fullName>
    </submittedName>
</protein>
<accession>A0AAP9KSV1</accession>
<reference evidence="1 2" key="1">
    <citation type="submission" date="2019-11" db="EMBL/GenBank/DDBJ databases">
        <title>FDA dAtabase for Regulatory Grade micrObial Sequences (FDA-ARGOS): Supporting development and validation of Infectious Disease Dx tests.</title>
        <authorList>
            <person name="Turner S."/>
            <person name="Byrd R."/>
            <person name="Tallon L."/>
            <person name="Sadzewicz L."/>
            <person name="Vavikolanu K."/>
            <person name="Mehta A."/>
            <person name="Aluvathingal J."/>
            <person name="Nadendla S."/>
            <person name="Myers T."/>
            <person name="Yan Y."/>
            <person name="Sichtig H."/>
        </authorList>
    </citation>
    <scope>NUCLEOTIDE SEQUENCE [LARGE SCALE GENOMIC DNA]</scope>
    <source>
        <strain evidence="1 2">FDAARGOS_741</strain>
    </source>
</reference>
<sequence length="75" mass="8756">MQKLLEKLENLEDELLSNTAFINISYFKDQIKVKILTKHNTTILCDTEEESNAVIERLKSEYRDLLILDEKGIIS</sequence>
<dbReference type="RefSeq" id="WP_004633140.1">
    <property type="nucleotide sequence ID" value="NZ_CP046314.1"/>
</dbReference>
<dbReference type="EMBL" id="CP046314">
    <property type="protein sequence ID" value="QGS08830.1"/>
    <property type="molecule type" value="Genomic_DNA"/>
</dbReference>
<evidence type="ECO:0000313" key="1">
    <source>
        <dbReference type="EMBL" id="QGS08830.1"/>
    </source>
</evidence>